<keyword evidence="2 5" id="KW-0863">Zinc-finger</keyword>
<organism evidence="11">
    <name type="scientific">Chlorella variabilis</name>
    <name type="common">Green alga</name>
    <dbReference type="NCBI Taxonomy" id="554065"/>
    <lineage>
        <taxon>Eukaryota</taxon>
        <taxon>Viridiplantae</taxon>
        <taxon>Chlorophyta</taxon>
        <taxon>core chlorophytes</taxon>
        <taxon>Trebouxiophyceae</taxon>
        <taxon>Chlorellales</taxon>
        <taxon>Chlorellaceae</taxon>
        <taxon>Chlorella clade</taxon>
        <taxon>Chlorella</taxon>
    </lineage>
</organism>
<evidence type="ECO:0000256" key="6">
    <source>
        <dbReference type="PROSITE-ProRule" id="PRU00376"/>
    </source>
</evidence>
<evidence type="ECO:0000256" key="3">
    <source>
        <dbReference type="ARBA" id="ARBA00022833"/>
    </source>
</evidence>
<sequence>MASKLLRPAEHCGAEPADDLLCALCHSLFHGPVTTPCRHTYCSFCLGRLFDMRKPADGRKPAQERRRECPLCRRTLWLAEVQPDEDLDQRVQLAFPALYAQRGCEIAEERARLAPRRLEHKRVFIGNDHALVPPRAGSGNQHDWTFFVRMESLEEEREFIEQVVVHLHPTFRPSTLVLSEPGNFRVRRLGWGFFVVHAEIMLRPEWGGRTLALHWLLDFEGEGSMRGVELELEHRPAQPVGTPAAAPQAARGTATVAARQDEGGAAGGAGHGGDAAAAGIDGTPADEGEEEGGRGEGHEESDGTSDSESYGPEHGDAGGDYDLNRYVGGGWASPHSTSASEGDPAVFNDDEALESGED</sequence>
<dbReference type="OrthoDB" id="264917at2759"/>
<comment type="subcellular location">
    <subcellularLocation>
        <location evidence="6">Nucleus</location>
    </subcellularLocation>
</comment>
<keyword evidence="11" id="KW-1185">Reference proteome</keyword>
<feature type="domain" description="RING-type" evidence="8">
    <location>
        <begin position="22"/>
        <end position="73"/>
    </location>
</feature>
<dbReference type="GeneID" id="17357131"/>
<dbReference type="SMART" id="SM00184">
    <property type="entry name" value="RING"/>
    <property type="match status" value="1"/>
</dbReference>
<name>E1Z8P5_CHLVA</name>
<dbReference type="Pfam" id="PF00097">
    <property type="entry name" value="zf-C3HC4"/>
    <property type="match status" value="1"/>
</dbReference>
<gene>
    <name evidence="10" type="ORF">CHLNCDRAFT_142764</name>
</gene>
<dbReference type="AlphaFoldDB" id="E1Z8P5"/>
<evidence type="ECO:0000313" key="11">
    <source>
        <dbReference type="Proteomes" id="UP000008141"/>
    </source>
</evidence>
<evidence type="ECO:0000259" key="8">
    <source>
        <dbReference type="PROSITE" id="PS50089"/>
    </source>
</evidence>
<dbReference type="PROSITE" id="PS51037">
    <property type="entry name" value="YEATS"/>
    <property type="match status" value="1"/>
</dbReference>
<dbReference type="Proteomes" id="UP000008141">
    <property type="component" value="Unassembled WGS sequence"/>
</dbReference>
<dbReference type="SUPFAM" id="SSF57850">
    <property type="entry name" value="RING/U-box"/>
    <property type="match status" value="1"/>
</dbReference>
<evidence type="ECO:0000256" key="2">
    <source>
        <dbReference type="ARBA" id="ARBA00022771"/>
    </source>
</evidence>
<dbReference type="Gene3D" id="2.60.40.1970">
    <property type="entry name" value="YEATS domain"/>
    <property type="match status" value="1"/>
</dbReference>
<dbReference type="PROSITE" id="PS00518">
    <property type="entry name" value="ZF_RING_1"/>
    <property type="match status" value="1"/>
</dbReference>
<feature type="compositionally biased region" description="Gly residues" evidence="7">
    <location>
        <begin position="264"/>
        <end position="273"/>
    </location>
</feature>
<dbReference type="InterPro" id="IPR038704">
    <property type="entry name" value="YEAST_sf"/>
</dbReference>
<evidence type="ECO:0000256" key="5">
    <source>
        <dbReference type="PROSITE-ProRule" id="PRU00175"/>
    </source>
</evidence>
<evidence type="ECO:0000256" key="4">
    <source>
        <dbReference type="ARBA" id="ARBA00023242"/>
    </source>
</evidence>
<protein>
    <submittedName>
        <fullName evidence="10">Uncharacterized protein</fullName>
    </submittedName>
</protein>
<dbReference type="PANTHER" id="PTHR23327:SF42">
    <property type="entry name" value="LON PEPTIDASE N-TERMINAL DOMAIN AND RING FINGER PROTEIN C14F5.10C"/>
    <property type="match status" value="1"/>
</dbReference>
<feature type="compositionally biased region" description="Acidic residues" evidence="7">
    <location>
        <begin position="348"/>
        <end position="358"/>
    </location>
</feature>
<feature type="compositionally biased region" description="Low complexity" evidence="7">
    <location>
        <begin position="237"/>
        <end position="258"/>
    </location>
</feature>
<reference evidence="10 11" key="1">
    <citation type="journal article" date="2010" name="Plant Cell">
        <title>The Chlorella variabilis NC64A genome reveals adaptation to photosymbiosis, coevolution with viruses, and cryptic sex.</title>
        <authorList>
            <person name="Blanc G."/>
            <person name="Duncan G."/>
            <person name="Agarkova I."/>
            <person name="Borodovsky M."/>
            <person name="Gurnon J."/>
            <person name="Kuo A."/>
            <person name="Lindquist E."/>
            <person name="Lucas S."/>
            <person name="Pangilinan J."/>
            <person name="Polle J."/>
            <person name="Salamov A."/>
            <person name="Terry A."/>
            <person name="Yamada T."/>
            <person name="Dunigan D.D."/>
            <person name="Grigoriev I.V."/>
            <person name="Claverie J.M."/>
            <person name="Van Etten J.L."/>
        </authorList>
    </citation>
    <scope>NUCLEOTIDE SEQUENCE [LARGE SCALE GENOMIC DNA]</scope>
    <source>
        <strain evidence="10 11">NC64A</strain>
    </source>
</reference>
<feature type="compositionally biased region" description="Low complexity" evidence="7">
    <location>
        <begin position="274"/>
        <end position="283"/>
    </location>
</feature>
<evidence type="ECO:0000313" key="10">
    <source>
        <dbReference type="EMBL" id="EFN57374.1"/>
    </source>
</evidence>
<keyword evidence="1" id="KW-0479">Metal-binding</keyword>
<feature type="region of interest" description="Disordered" evidence="7">
    <location>
        <begin position="237"/>
        <end position="358"/>
    </location>
</feature>
<dbReference type="KEGG" id="cvr:CHLNCDRAFT_142764"/>
<dbReference type="GO" id="GO:0005634">
    <property type="term" value="C:nucleus"/>
    <property type="evidence" value="ECO:0007669"/>
    <property type="project" value="UniProtKB-SubCell"/>
</dbReference>
<dbReference type="PANTHER" id="PTHR23327">
    <property type="entry name" value="RING FINGER PROTEIN 127"/>
    <property type="match status" value="1"/>
</dbReference>
<dbReference type="PROSITE" id="PS50089">
    <property type="entry name" value="ZF_RING_2"/>
    <property type="match status" value="1"/>
</dbReference>
<dbReference type="InParanoid" id="E1Z8P5"/>
<feature type="compositionally biased region" description="Basic and acidic residues" evidence="7">
    <location>
        <begin position="291"/>
        <end position="301"/>
    </location>
</feature>
<dbReference type="InterPro" id="IPR055129">
    <property type="entry name" value="YEATS_dom"/>
</dbReference>
<dbReference type="Gene3D" id="3.30.40.10">
    <property type="entry name" value="Zinc/RING finger domain, C3HC4 (zinc finger)"/>
    <property type="match status" value="1"/>
</dbReference>
<dbReference type="InterPro" id="IPR013083">
    <property type="entry name" value="Znf_RING/FYVE/PHD"/>
</dbReference>
<dbReference type="EMBL" id="GL433839">
    <property type="protein sequence ID" value="EFN57374.1"/>
    <property type="molecule type" value="Genomic_DNA"/>
</dbReference>
<dbReference type="InterPro" id="IPR001841">
    <property type="entry name" value="Znf_RING"/>
</dbReference>
<dbReference type="eggNOG" id="KOG3149">
    <property type="taxonomic scope" value="Eukaryota"/>
</dbReference>
<dbReference type="GO" id="GO:0008270">
    <property type="term" value="F:zinc ion binding"/>
    <property type="evidence" value="ECO:0007669"/>
    <property type="project" value="UniProtKB-KW"/>
</dbReference>
<dbReference type="InterPro" id="IPR017907">
    <property type="entry name" value="Znf_RING_CS"/>
</dbReference>
<keyword evidence="3" id="KW-0862">Zinc</keyword>
<feature type="domain" description="YEATS" evidence="9">
    <location>
        <begin position="113"/>
        <end position="246"/>
    </location>
</feature>
<keyword evidence="4 6" id="KW-0539">Nucleus</keyword>
<evidence type="ECO:0000259" key="9">
    <source>
        <dbReference type="PROSITE" id="PS51037"/>
    </source>
</evidence>
<evidence type="ECO:0000256" key="7">
    <source>
        <dbReference type="SAM" id="MobiDB-lite"/>
    </source>
</evidence>
<dbReference type="Pfam" id="PF03366">
    <property type="entry name" value="YEATS"/>
    <property type="match status" value="1"/>
</dbReference>
<evidence type="ECO:0000256" key="1">
    <source>
        <dbReference type="ARBA" id="ARBA00022723"/>
    </source>
</evidence>
<dbReference type="RefSeq" id="XP_005849476.1">
    <property type="nucleotide sequence ID" value="XM_005849414.1"/>
</dbReference>
<dbReference type="InterPro" id="IPR018957">
    <property type="entry name" value="Znf_C3HC4_RING-type"/>
</dbReference>
<accession>E1Z8P5</accession>
<dbReference type="GO" id="GO:0061630">
    <property type="term" value="F:ubiquitin protein ligase activity"/>
    <property type="evidence" value="ECO:0007669"/>
    <property type="project" value="TreeGrafter"/>
</dbReference>
<proteinExistence type="predicted"/>